<dbReference type="EMBL" id="JBHULE010000002">
    <property type="protein sequence ID" value="MFD2561337.1"/>
    <property type="molecule type" value="Genomic_DNA"/>
</dbReference>
<evidence type="ECO:0000313" key="2">
    <source>
        <dbReference type="Proteomes" id="UP001597319"/>
    </source>
</evidence>
<gene>
    <name evidence="1" type="ORF">ACFSR1_01570</name>
</gene>
<evidence type="ECO:0000313" key="1">
    <source>
        <dbReference type="EMBL" id="MFD2561337.1"/>
    </source>
</evidence>
<proteinExistence type="predicted"/>
<name>A0ABW5LCW6_9FLAO</name>
<reference evidence="2" key="1">
    <citation type="journal article" date="2019" name="Int. J. Syst. Evol. Microbiol.">
        <title>The Global Catalogue of Microorganisms (GCM) 10K type strain sequencing project: providing services to taxonomists for standard genome sequencing and annotation.</title>
        <authorList>
            <consortium name="The Broad Institute Genomics Platform"/>
            <consortium name="The Broad Institute Genome Sequencing Center for Infectious Disease"/>
            <person name="Wu L."/>
            <person name="Ma J."/>
        </authorList>
    </citation>
    <scope>NUCLEOTIDE SEQUENCE [LARGE SCALE GENOMIC DNA]</scope>
    <source>
        <strain evidence="2">KCTC 52274</strain>
    </source>
</reference>
<dbReference type="Proteomes" id="UP001597319">
    <property type="component" value="Unassembled WGS sequence"/>
</dbReference>
<protein>
    <submittedName>
        <fullName evidence="1">Uncharacterized protein</fullName>
    </submittedName>
</protein>
<keyword evidence="2" id="KW-1185">Reference proteome</keyword>
<accession>A0ABW5LCW6</accession>
<organism evidence="1 2">
    <name type="scientific">Aquimarina rubra</name>
    <dbReference type="NCBI Taxonomy" id="1920033"/>
    <lineage>
        <taxon>Bacteria</taxon>
        <taxon>Pseudomonadati</taxon>
        <taxon>Bacteroidota</taxon>
        <taxon>Flavobacteriia</taxon>
        <taxon>Flavobacteriales</taxon>
        <taxon>Flavobacteriaceae</taxon>
        <taxon>Aquimarina</taxon>
    </lineage>
</organism>
<sequence length="218" mass="26479">MKNLILFLIPGFIFGYQVDYKAYYYDLKDFQKPKIYEYKRSTKDSLDTEYWKITSDTINKELITETFNSSFKQTEYFKEKFDASGSKMLEFVLFEDSTDTRVSRPIEKNVYLWNNPGPYKYSTKYDSSYGEIYFEKTRTYQGIEKIKILNKTYNAIKLKGEYLFKITDQNETYTYDQYSYYIKDLGFVKYKRVFEDRSETELYLSHIYTEEEWNSLKN</sequence>
<dbReference type="RefSeq" id="WP_378288960.1">
    <property type="nucleotide sequence ID" value="NZ_JBHULE010000002.1"/>
</dbReference>
<comment type="caution">
    <text evidence="1">The sequence shown here is derived from an EMBL/GenBank/DDBJ whole genome shotgun (WGS) entry which is preliminary data.</text>
</comment>